<proteinExistence type="predicted"/>
<dbReference type="EMBL" id="BARS01057582">
    <property type="protein sequence ID" value="GAG42157.1"/>
    <property type="molecule type" value="Genomic_DNA"/>
</dbReference>
<dbReference type="AlphaFoldDB" id="X0Y4A4"/>
<reference evidence="1" key="1">
    <citation type="journal article" date="2014" name="Front. Microbiol.">
        <title>High frequency of phylogenetically diverse reductive dehalogenase-homologous genes in deep subseafloor sedimentary metagenomes.</title>
        <authorList>
            <person name="Kawai M."/>
            <person name="Futagami T."/>
            <person name="Toyoda A."/>
            <person name="Takaki Y."/>
            <person name="Nishi S."/>
            <person name="Hori S."/>
            <person name="Arai W."/>
            <person name="Tsubouchi T."/>
            <person name="Morono Y."/>
            <person name="Uchiyama I."/>
            <person name="Ito T."/>
            <person name="Fujiyama A."/>
            <person name="Inagaki F."/>
            <person name="Takami H."/>
        </authorList>
    </citation>
    <scope>NUCLEOTIDE SEQUENCE</scope>
    <source>
        <strain evidence="1">Expedition CK06-06</strain>
    </source>
</reference>
<feature type="non-terminal residue" evidence="1">
    <location>
        <position position="1"/>
    </location>
</feature>
<gene>
    <name evidence="1" type="ORF">S01H1_84372</name>
</gene>
<protein>
    <submittedName>
        <fullName evidence="1">Uncharacterized protein</fullName>
    </submittedName>
</protein>
<evidence type="ECO:0000313" key="1">
    <source>
        <dbReference type="EMBL" id="GAG42157.1"/>
    </source>
</evidence>
<accession>X0Y4A4</accession>
<name>X0Y4A4_9ZZZZ</name>
<comment type="caution">
    <text evidence="1">The sequence shown here is derived from an EMBL/GenBank/DDBJ whole genome shotgun (WGS) entry which is preliminary data.</text>
</comment>
<sequence length="37" mass="4288">RQKQRDIGLSQIFYPQKGGIFGKRKIKKNPVEDKDNG</sequence>
<organism evidence="1">
    <name type="scientific">marine sediment metagenome</name>
    <dbReference type="NCBI Taxonomy" id="412755"/>
    <lineage>
        <taxon>unclassified sequences</taxon>
        <taxon>metagenomes</taxon>
        <taxon>ecological metagenomes</taxon>
    </lineage>
</organism>